<evidence type="ECO:0000313" key="3">
    <source>
        <dbReference type="Proteomes" id="UP000177124"/>
    </source>
</evidence>
<dbReference type="SUPFAM" id="SSF81593">
    <property type="entry name" value="Nucleotidyltransferase substrate binding subunit/domain"/>
    <property type="match status" value="1"/>
</dbReference>
<reference evidence="2 3" key="1">
    <citation type="journal article" date="2016" name="Nat. Commun.">
        <title>Thousands of microbial genomes shed light on interconnected biogeochemical processes in an aquifer system.</title>
        <authorList>
            <person name="Anantharaman K."/>
            <person name="Brown C.T."/>
            <person name="Hug L.A."/>
            <person name="Sharon I."/>
            <person name="Castelle C.J."/>
            <person name="Probst A.J."/>
            <person name="Thomas B.C."/>
            <person name="Singh A."/>
            <person name="Wilkins M.J."/>
            <person name="Karaoz U."/>
            <person name="Brodie E.L."/>
            <person name="Williams K.H."/>
            <person name="Hubbard S.S."/>
            <person name="Banfield J.F."/>
        </authorList>
    </citation>
    <scope>NUCLEOTIDE SEQUENCE [LARGE SCALE GENOMIC DNA]</scope>
</reference>
<dbReference type="Pfam" id="PF05168">
    <property type="entry name" value="HEPN"/>
    <property type="match status" value="1"/>
</dbReference>
<dbReference type="InterPro" id="IPR007842">
    <property type="entry name" value="HEPN_dom"/>
</dbReference>
<gene>
    <name evidence="2" type="ORF">A3D07_03770</name>
</gene>
<sequence>MAAKKIIQEWLLTAEKDLKIAKEDIDKLERRQDVSFHCQQSAEKFLKAFIIFKNLEFRPTHDLETLLQICSQQNREFESIKTECKMLSPFYIGTRYPEFDEGLTDEEVKEVLRYAEKIANFVKKTIK</sequence>
<feature type="domain" description="HEPN" evidence="1">
    <location>
        <begin position="11"/>
        <end position="118"/>
    </location>
</feature>
<dbReference type="AlphaFoldDB" id="A0A1F5GJK6"/>
<evidence type="ECO:0000313" key="2">
    <source>
        <dbReference type="EMBL" id="OGD91999.1"/>
    </source>
</evidence>
<dbReference type="Proteomes" id="UP000177124">
    <property type="component" value="Unassembled WGS sequence"/>
</dbReference>
<dbReference type="Gene3D" id="1.20.120.330">
    <property type="entry name" value="Nucleotidyltransferases domain 2"/>
    <property type="match status" value="1"/>
</dbReference>
<organism evidence="2 3">
    <name type="scientific">Candidatus Curtissbacteria bacterium RIFCSPHIGHO2_02_FULL_42_15</name>
    <dbReference type="NCBI Taxonomy" id="1797716"/>
    <lineage>
        <taxon>Bacteria</taxon>
        <taxon>Candidatus Curtissiibacteriota</taxon>
    </lineage>
</organism>
<name>A0A1F5GJK6_9BACT</name>
<evidence type="ECO:0000259" key="1">
    <source>
        <dbReference type="PROSITE" id="PS50910"/>
    </source>
</evidence>
<protein>
    <recommendedName>
        <fullName evidence="1">HEPN domain-containing protein</fullName>
    </recommendedName>
</protein>
<dbReference type="SMART" id="SM00748">
    <property type="entry name" value="HEPN"/>
    <property type="match status" value="1"/>
</dbReference>
<dbReference type="STRING" id="1797716.A3D07_03770"/>
<dbReference type="PROSITE" id="PS50910">
    <property type="entry name" value="HEPN"/>
    <property type="match status" value="1"/>
</dbReference>
<proteinExistence type="predicted"/>
<dbReference type="EMBL" id="MFBF01000007">
    <property type="protein sequence ID" value="OGD91999.1"/>
    <property type="molecule type" value="Genomic_DNA"/>
</dbReference>
<comment type="caution">
    <text evidence="2">The sequence shown here is derived from an EMBL/GenBank/DDBJ whole genome shotgun (WGS) entry which is preliminary data.</text>
</comment>
<accession>A0A1F5GJK6</accession>